<dbReference type="SUPFAM" id="SSF143011">
    <property type="entry name" value="RelE-like"/>
    <property type="match status" value="1"/>
</dbReference>
<dbReference type="AlphaFoldDB" id="X1CRT5"/>
<gene>
    <name evidence="1" type="ORF">S01H4_26694</name>
</gene>
<dbReference type="EMBL" id="BART01012917">
    <property type="protein sequence ID" value="GAG86951.1"/>
    <property type="molecule type" value="Genomic_DNA"/>
</dbReference>
<dbReference type="Gene3D" id="3.30.2310.20">
    <property type="entry name" value="RelE-like"/>
    <property type="match status" value="1"/>
</dbReference>
<evidence type="ECO:0000313" key="1">
    <source>
        <dbReference type="EMBL" id="GAG86951.1"/>
    </source>
</evidence>
<comment type="caution">
    <text evidence="1">The sequence shown here is derived from an EMBL/GenBank/DDBJ whole genome shotgun (WGS) entry which is preliminary data.</text>
</comment>
<proteinExistence type="predicted"/>
<organism evidence="1">
    <name type="scientific">marine sediment metagenome</name>
    <dbReference type="NCBI Taxonomy" id="412755"/>
    <lineage>
        <taxon>unclassified sequences</taxon>
        <taxon>metagenomes</taxon>
        <taxon>ecological metagenomes</taxon>
    </lineage>
</organism>
<feature type="non-terminal residue" evidence="1">
    <location>
        <position position="46"/>
    </location>
</feature>
<evidence type="ECO:0008006" key="2">
    <source>
        <dbReference type="Google" id="ProtNLM"/>
    </source>
</evidence>
<accession>X1CRT5</accession>
<reference evidence="1" key="1">
    <citation type="journal article" date="2014" name="Front. Microbiol.">
        <title>High frequency of phylogenetically diverse reductive dehalogenase-homologous genes in deep subseafloor sedimentary metagenomes.</title>
        <authorList>
            <person name="Kawai M."/>
            <person name="Futagami T."/>
            <person name="Toyoda A."/>
            <person name="Takaki Y."/>
            <person name="Nishi S."/>
            <person name="Hori S."/>
            <person name="Arai W."/>
            <person name="Tsubouchi T."/>
            <person name="Morono Y."/>
            <person name="Uchiyama I."/>
            <person name="Ito T."/>
            <person name="Fujiyama A."/>
            <person name="Inagaki F."/>
            <person name="Takami H."/>
        </authorList>
    </citation>
    <scope>NUCLEOTIDE SEQUENCE</scope>
    <source>
        <strain evidence="1">Expedition CK06-06</strain>
    </source>
</reference>
<name>X1CRT5_9ZZZZ</name>
<dbReference type="InterPro" id="IPR035093">
    <property type="entry name" value="RelE/ParE_toxin_dom_sf"/>
</dbReference>
<sequence>MTFKVIYARSVKKDIDNIHSKYARKIKSEIEKLKNLPEGIDIKKLQ</sequence>
<protein>
    <recommendedName>
        <fullName evidence="2">Addiction module toxin RelE</fullName>
    </recommendedName>
</protein>